<dbReference type="RefSeq" id="WP_191777246.1">
    <property type="nucleotide sequence ID" value="NZ_JACYFU010000004.1"/>
</dbReference>
<keyword evidence="6" id="KW-1185">Reference proteome</keyword>
<keyword evidence="2" id="KW-0238">DNA-binding</keyword>
<dbReference type="SUPFAM" id="SSF46894">
    <property type="entry name" value="C-terminal effector domain of the bipartite response regulators"/>
    <property type="match status" value="1"/>
</dbReference>
<dbReference type="GO" id="GO:0003677">
    <property type="term" value="F:DNA binding"/>
    <property type="evidence" value="ECO:0007669"/>
    <property type="project" value="UniProtKB-KW"/>
</dbReference>
<reference evidence="5" key="1">
    <citation type="submission" date="2020-09" db="EMBL/GenBank/DDBJ databases">
        <title>Genome seq and assembly of Devosia sp.</title>
        <authorList>
            <person name="Chhetri G."/>
        </authorList>
    </citation>
    <scope>NUCLEOTIDE SEQUENCE</scope>
    <source>
        <strain evidence="5">PTR5</strain>
    </source>
</reference>
<evidence type="ECO:0000256" key="1">
    <source>
        <dbReference type="ARBA" id="ARBA00023015"/>
    </source>
</evidence>
<dbReference type="CDD" id="cd06170">
    <property type="entry name" value="LuxR_C_like"/>
    <property type="match status" value="1"/>
</dbReference>
<evidence type="ECO:0000313" key="6">
    <source>
        <dbReference type="Proteomes" id="UP000654108"/>
    </source>
</evidence>
<accession>A0A927IUK9</accession>
<dbReference type="InterPro" id="IPR000792">
    <property type="entry name" value="Tscrpt_reg_LuxR_C"/>
</dbReference>
<evidence type="ECO:0000313" key="5">
    <source>
        <dbReference type="EMBL" id="MBD8066811.1"/>
    </source>
</evidence>
<protein>
    <submittedName>
        <fullName evidence="5">Response regulator transcription factor</fullName>
    </submittedName>
</protein>
<dbReference type="PROSITE" id="PS00622">
    <property type="entry name" value="HTH_LUXR_1"/>
    <property type="match status" value="1"/>
</dbReference>
<feature type="domain" description="HTH luxR-type" evidence="4">
    <location>
        <begin position="166"/>
        <end position="231"/>
    </location>
</feature>
<keyword evidence="1" id="KW-0805">Transcription regulation</keyword>
<evidence type="ECO:0000259" key="4">
    <source>
        <dbReference type="PROSITE" id="PS50043"/>
    </source>
</evidence>
<comment type="caution">
    <text evidence="5">The sequence shown here is derived from an EMBL/GenBank/DDBJ whole genome shotgun (WGS) entry which is preliminary data.</text>
</comment>
<evidence type="ECO:0000256" key="2">
    <source>
        <dbReference type="ARBA" id="ARBA00023125"/>
    </source>
</evidence>
<dbReference type="PRINTS" id="PR00038">
    <property type="entry name" value="HTHLUXR"/>
</dbReference>
<gene>
    <name evidence="5" type="ORF">IC608_15155</name>
</gene>
<dbReference type="InterPro" id="IPR016032">
    <property type="entry name" value="Sig_transdc_resp-reg_C-effctor"/>
</dbReference>
<dbReference type="AlphaFoldDB" id="A0A927IUK9"/>
<organism evidence="5 6">
    <name type="scientific">Devosia oryzisoli</name>
    <dbReference type="NCBI Taxonomy" id="2774138"/>
    <lineage>
        <taxon>Bacteria</taxon>
        <taxon>Pseudomonadati</taxon>
        <taxon>Pseudomonadota</taxon>
        <taxon>Alphaproteobacteria</taxon>
        <taxon>Hyphomicrobiales</taxon>
        <taxon>Devosiaceae</taxon>
        <taxon>Devosia</taxon>
    </lineage>
</organism>
<dbReference type="EMBL" id="JACYFU010000004">
    <property type="protein sequence ID" value="MBD8066811.1"/>
    <property type="molecule type" value="Genomic_DNA"/>
</dbReference>
<evidence type="ECO:0000256" key="3">
    <source>
        <dbReference type="ARBA" id="ARBA00023163"/>
    </source>
</evidence>
<dbReference type="Proteomes" id="UP000654108">
    <property type="component" value="Unassembled WGS sequence"/>
</dbReference>
<name>A0A927IUK9_9HYPH</name>
<proteinExistence type="predicted"/>
<dbReference type="PANTHER" id="PTHR44688">
    <property type="entry name" value="DNA-BINDING TRANSCRIPTIONAL ACTIVATOR DEVR_DOSR"/>
    <property type="match status" value="1"/>
</dbReference>
<dbReference type="PANTHER" id="PTHR44688:SF16">
    <property type="entry name" value="DNA-BINDING TRANSCRIPTIONAL ACTIVATOR DEVR_DOSR"/>
    <property type="match status" value="1"/>
</dbReference>
<keyword evidence="3" id="KW-0804">Transcription</keyword>
<dbReference type="SMART" id="SM00421">
    <property type="entry name" value="HTH_LUXR"/>
    <property type="match status" value="1"/>
</dbReference>
<dbReference type="Pfam" id="PF00196">
    <property type="entry name" value="GerE"/>
    <property type="match status" value="1"/>
</dbReference>
<dbReference type="GO" id="GO:0006355">
    <property type="term" value="P:regulation of DNA-templated transcription"/>
    <property type="evidence" value="ECO:0007669"/>
    <property type="project" value="InterPro"/>
</dbReference>
<sequence>MKSDGDQDDSMSTEGNGRPKIIFKVREDLVTRALVRAIADCHLDYEVRLVQRLPEGEEGVHLVACQVNRDSDIRTCVQKARDVFPEAIVVLLVEGQCLNFAIVEDLVGAGVLQGVMPVHLPLSVWLAAFGLLLNGGVYLPPDYFLHRKAAASPPIAVAEPAGPPQRSGMGGDLTRREQEVLGFLSMGFQNKIIASRMNLSEYTVKIHVHNIIHKLKVHNRTQAAAMWLGKSSPQPGHLEH</sequence>
<dbReference type="PROSITE" id="PS50043">
    <property type="entry name" value="HTH_LUXR_2"/>
    <property type="match status" value="1"/>
</dbReference>
<dbReference type="Gene3D" id="1.10.10.10">
    <property type="entry name" value="Winged helix-like DNA-binding domain superfamily/Winged helix DNA-binding domain"/>
    <property type="match status" value="1"/>
</dbReference>
<dbReference type="InterPro" id="IPR036388">
    <property type="entry name" value="WH-like_DNA-bd_sf"/>
</dbReference>